<evidence type="ECO:0000313" key="2">
    <source>
        <dbReference type="EMBL" id="KAF9468680.1"/>
    </source>
</evidence>
<feature type="transmembrane region" description="Helical" evidence="1">
    <location>
        <begin position="209"/>
        <end position="230"/>
    </location>
</feature>
<feature type="transmembrane region" description="Helical" evidence="1">
    <location>
        <begin position="138"/>
        <end position="155"/>
    </location>
</feature>
<proteinExistence type="predicted"/>
<dbReference type="OrthoDB" id="3234297at2759"/>
<gene>
    <name evidence="2" type="ORF">BDZ94DRAFT_1304436</name>
</gene>
<feature type="transmembrane region" description="Helical" evidence="1">
    <location>
        <begin position="492"/>
        <end position="515"/>
    </location>
</feature>
<feature type="transmembrane region" description="Helical" evidence="1">
    <location>
        <begin position="536"/>
        <end position="560"/>
    </location>
</feature>
<organism evidence="2 3">
    <name type="scientific">Collybia nuda</name>
    <dbReference type="NCBI Taxonomy" id="64659"/>
    <lineage>
        <taxon>Eukaryota</taxon>
        <taxon>Fungi</taxon>
        <taxon>Dikarya</taxon>
        <taxon>Basidiomycota</taxon>
        <taxon>Agaricomycotina</taxon>
        <taxon>Agaricomycetes</taxon>
        <taxon>Agaricomycetidae</taxon>
        <taxon>Agaricales</taxon>
        <taxon>Tricholomatineae</taxon>
        <taxon>Clitocybaceae</taxon>
        <taxon>Collybia</taxon>
    </lineage>
</organism>
<feature type="transmembrane region" description="Helical" evidence="1">
    <location>
        <begin position="97"/>
        <end position="118"/>
    </location>
</feature>
<reference evidence="2" key="1">
    <citation type="submission" date="2020-11" db="EMBL/GenBank/DDBJ databases">
        <authorList>
            <consortium name="DOE Joint Genome Institute"/>
            <person name="Ahrendt S."/>
            <person name="Riley R."/>
            <person name="Andreopoulos W."/>
            <person name="Labutti K."/>
            <person name="Pangilinan J."/>
            <person name="Ruiz-Duenas F.J."/>
            <person name="Barrasa J.M."/>
            <person name="Sanchez-Garcia M."/>
            <person name="Camarero S."/>
            <person name="Miyauchi S."/>
            <person name="Serrano A."/>
            <person name="Linde D."/>
            <person name="Babiker R."/>
            <person name="Drula E."/>
            <person name="Ayuso-Fernandez I."/>
            <person name="Pacheco R."/>
            <person name="Padilla G."/>
            <person name="Ferreira P."/>
            <person name="Barriuso J."/>
            <person name="Kellner H."/>
            <person name="Castanera R."/>
            <person name="Alfaro M."/>
            <person name="Ramirez L."/>
            <person name="Pisabarro A.G."/>
            <person name="Kuo A."/>
            <person name="Tritt A."/>
            <person name="Lipzen A."/>
            <person name="He G."/>
            <person name="Yan M."/>
            <person name="Ng V."/>
            <person name="Cullen D."/>
            <person name="Martin F."/>
            <person name="Rosso M.-N."/>
            <person name="Henrissat B."/>
            <person name="Hibbett D."/>
            <person name="Martinez A.T."/>
            <person name="Grigoriev I.V."/>
        </authorList>
    </citation>
    <scope>NUCLEOTIDE SEQUENCE</scope>
    <source>
        <strain evidence="2">CBS 247.69</strain>
    </source>
</reference>
<dbReference type="EMBL" id="MU150232">
    <property type="protein sequence ID" value="KAF9468680.1"/>
    <property type="molecule type" value="Genomic_DNA"/>
</dbReference>
<keyword evidence="3" id="KW-1185">Reference proteome</keyword>
<sequence length="767" mass="86651">MSSDVPTASPRNCFLAQTTPYILGNGPMNPDVGGFAIGVSSIVYNICVSIVVTLLARPKPQPEIQDDSEEMASLSNGHYVNLSTTESIPIPLRKSRISIFSGPLQASIIGLFSLNHAILLSTLTTINLPKAKLTLFEAHFAVAVTASPVTVYLVYKSYAELLMFLSLRYPTEEFTSRFTSKDINVTKTGVNARAITTVARRGVAKFSTCAVVALGVLIPISWMMLNLVVSYSTTAFTNSHYCQNLPLGSWFEYQVLSNFVGVLDVMGKRDLWNDVTSRKGLGIVSLVALWLWGILFVHHLHDISFKLKQRREKYKHWWFIFRWLWDVLMFIKISWTGIARSHPWHFILVICCFHWSWVLGIYKGIKPDPSYEFSFGQALSVFSTILPILALVGVGMSGVTNIKRWSWKAVQSKFKDEIGFFLTREHNPWRPVSGFPPRSVPRRRWITIILIFLVSCLVVIVNGGFIVWVYYYTQAGTKPNIRSSVNNPHKNWKFFSVCLYVYGFVLGSINAEVSFRLSQLKFDQVWPKLARRSYRGCLFVLAFFLCASPLFSPFLALALAQEFQWRNGCSSCAGRANLEGGAQNLKPPQAYIHLGDNVRLDYIITNGSDLNHWTFDLKNTTVEFKDLADFPVIIQSVSYDLDENSISAKCLTPNASTPEHCMWGDYHPHDYFAFFLNDTRTNTQIQLRAEYKEWNYSDDAPSFRLNYAEPNGGRVMETAVTKRNHCESLLICLDSDKPGFETIVPLGLALWAEDAFASYCTTTGLVI</sequence>
<feature type="transmembrane region" description="Helical" evidence="1">
    <location>
        <begin position="445"/>
        <end position="472"/>
    </location>
</feature>
<evidence type="ECO:0000313" key="3">
    <source>
        <dbReference type="Proteomes" id="UP000807353"/>
    </source>
</evidence>
<evidence type="ECO:0000256" key="1">
    <source>
        <dbReference type="SAM" id="Phobius"/>
    </source>
</evidence>
<dbReference type="Proteomes" id="UP000807353">
    <property type="component" value="Unassembled WGS sequence"/>
</dbReference>
<feature type="transmembrane region" description="Helical" evidence="1">
    <location>
        <begin position="317"/>
        <end position="335"/>
    </location>
</feature>
<accession>A0A9P5YJD4</accession>
<dbReference type="AlphaFoldDB" id="A0A9P5YJD4"/>
<name>A0A9P5YJD4_9AGAR</name>
<comment type="caution">
    <text evidence="2">The sequence shown here is derived from an EMBL/GenBank/DDBJ whole genome shotgun (WGS) entry which is preliminary data.</text>
</comment>
<keyword evidence="1" id="KW-0812">Transmembrane</keyword>
<keyword evidence="1" id="KW-0472">Membrane</keyword>
<feature type="transmembrane region" description="Helical" evidence="1">
    <location>
        <begin position="377"/>
        <end position="399"/>
    </location>
</feature>
<feature type="transmembrane region" description="Helical" evidence="1">
    <location>
        <begin position="35"/>
        <end position="56"/>
    </location>
</feature>
<keyword evidence="1" id="KW-1133">Transmembrane helix</keyword>
<feature type="transmembrane region" description="Helical" evidence="1">
    <location>
        <begin position="279"/>
        <end position="297"/>
    </location>
</feature>
<protein>
    <submittedName>
        <fullName evidence="2">Uncharacterized protein</fullName>
    </submittedName>
</protein>